<comment type="caution">
    <text evidence="2">The sequence shown here is derived from an EMBL/GenBank/DDBJ whole genome shotgun (WGS) entry which is preliminary data.</text>
</comment>
<accession>A0A1F5HC96</accession>
<name>A0A1F5HC96_9BACT</name>
<organism evidence="2 3">
    <name type="scientific">Candidatus Curtissbacteria bacterium RIFOXYA1_FULL_41_14</name>
    <dbReference type="NCBI Taxonomy" id="1797737"/>
    <lineage>
        <taxon>Bacteria</taxon>
        <taxon>Candidatus Curtissiibacteriota</taxon>
    </lineage>
</organism>
<evidence type="ECO:0000313" key="2">
    <source>
        <dbReference type="EMBL" id="OGE01774.1"/>
    </source>
</evidence>
<reference evidence="2 3" key="1">
    <citation type="journal article" date="2016" name="Nat. Commun.">
        <title>Thousands of microbial genomes shed light on interconnected biogeochemical processes in an aquifer system.</title>
        <authorList>
            <person name="Anantharaman K."/>
            <person name="Brown C.T."/>
            <person name="Hug L.A."/>
            <person name="Sharon I."/>
            <person name="Castelle C.J."/>
            <person name="Probst A.J."/>
            <person name="Thomas B.C."/>
            <person name="Singh A."/>
            <person name="Wilkins M.J."/>
            <person name="Karaoz U."/>
            <person name="Brodie E.L."/>
            <person name="Williams K.H."/>
            <person name="Hubbard S.S."/>
            <person name="Banfield J.F."/>
        </authorList>
    </citation>
    <scope>NUCLEOTIDE SEQUENCE [LARGE SCALE GENOMIC DNA]</scope>
</reference>
<dbReference type="AlphaFoldDB" id="A0A1F5HC96"/>
<dbReference type="Pfam" id="PF09136">
    <property type="entry name" value="Glucodextran_B"/>
    <property type="match status" value="1"/>
</dbReference>
<dbReference type="GO" id="GO:0003677">
    <property type="term" value="F:DNA binding"/>
    <property type="evidence" value="ECO:0007669"/>
    <property type="project" value="InterPro"/>
</dbReference>
<dbReference type="PANTHER" id="PTHR34475">
    <property type="match status" value="1"/>
</dbReference>
<dbReference type="InterPro" id="IPR013783">
    <property type="entry name" value="Ig-like_fold"/>
</dbReference>
<dbReference type="PANTHER" id="PTHR34475:SF1">
    <property type="entry name" value="CYTOSKELETON PROTEIN RODZ"/>
    <property type="match status" value="1"/>
</dbReference>
<sequence>MKTTSEVFSSQRRIKKYSLEKIARDLHIKKEYLEALEAGDWQNLPEPPFVKGFIKSYAAYLGLDPSHMTALYRREYDEKKYPSKAVIRRPKKIVFTYNKLLTITIFAVVFTFVGYLTVQYLSLLSAPKLEIYAPQDDSTTSIPYVVISGQTQKDAQVAIEGMFVPIDEVGNFSYQLELKDGQNIIEIIASKRLSPKSKATRTIRLVR</sequence>
<dbReference type="EMBL" id="MFCA01000025">
    <property type="protein sequence ID" value="OGE01774.1"/>
    <property type="molecule type" value="Genomic_DNA"/>
</dbReference>
<keyword evidence="1" id="KW-0812">Transmembrane</keyword>
<evidence type="ECO:0000256" key="1">
    <source>
        <dbReference type="SAM" id="Phobius"/>
    </source>
</evidence>
<dbReference type="InterPro" id="IPR010982">
    <property type="entry name" value="Lambda_DNA-bd_dom_sf"/>
</dbReference>
<dbReference type="InterPro" id="IPR050400">
    <property type="entry name" value="Bact_Cytoskel_RodZ"/>
</dbReference>
<keyword evidence="1" id="KW-0472">Membrane</keyword>
<proteinExistence type="predicted"/>
<evidence type="ECO:0000313" key="3">
    <source>
        <dbReference type="Proteomes" id="UP000176751"/>
    </source>
</evidence>
<dbReference type="Gene3D" id="2.60.40.10">
    <property type="entry name" value="Immunoglobulins"/>
    <property type="match status" value="1"/>
</dbReference>
<gene>
    <name evidence="2" type="ORF">A2196_02720</name>
</gene>
<evidence type="ECO:0008006" key="4">
    <source>
        <dbReference type="Google" id="ProtNLM"/>
    </source>
</evidence>
<dbReference type="STRING" id="1797737.A2196_02720"/>
<dbReference type="Proteomes" id="UP000176751">
    <property type="component" value="Unassembled WGS sequence"/>
</dbReference>
<keyword evidence="1" id="KW-1133">Transmembrane helix</keyword>
<dbReference type="Pfam" id="PF13413">
    <property type="entry name" value="HTH_25"/>
    <property type="match status" value="1"/>
</dbReference>
<feature type="transmembrane region" description="Helical" evidence="1">
    <location>
        <begin position="97"/>
        <end position="118"/>
    </location>
</feature>
<dbReference type="Gene3D" id="1.10.260.40">
    <property type="entry name" value="lambda repressor-like DNA-binding domains"/>
    <property type="match status" value="1"/>
</dbReference>
<protein>
    <recommendedName>
        <fullName evidence="4">HTH cro/C1-type domain-containing protein</fullName>
    </recommendedName>
</protein>